<dbReference type="EMBL" id="JAXLPB010000002">
    <property type="protein sequence ID" value="MDY8109247.1"/>
    <property type="molecule type" value="Genomic_DNA"/>
</dbReference>
<dbReference type="InterPro" id="IPR003660">
    <property type="entry name" value="HAMP_dom"/>
</dbReference>
<evidence type="ECO:0000256" key="1">
    <source>
        <dbReference type="ARBA" id="ARBA00000085"/>
    </source>
</evidence>
<feature type="domain" description="Histidine kinase" evidence="10">
    <location>
        <begin position="277"/>
        <end position="493"/>
    </location>
</feature>
<evidence type="ECO:0000256" key="9">
    <source>
        <dbReference type="SAM" id="Phobius"/>
    </source>
</evidence>
<gene>
    <name evidence="12" type="ORF">U0C82_08830</name>
</gene>
<dbReference type="CDD" id="cd00075">
    <property type="entry name" value="HATPase"/>
    <property type="match status" value="1"/>
</dbReference>
<feature type="transmembrane region" description="Helical" evidence="9">
    <location>
        <begin position="187"/>
        <end position="206"/>
    </location>
</feature>
<dbReference type="InterPro" id="IPR005467">
    <property type="entry name" value="His_kinase_dom"/>
</dbReference>
<proteinExistence type="predicted"/>
<dbReference type="SMART" id="SM00387">
    <property type="entry name" value="HATPase_c"/>
    <property type="match status" value="1"/>
</dbReference>
<dbReference type="SUPFAM" id="SSF55874">
    <property type="entry name" value="ATPase domain of HSP90 chaperone/DNA topoisomerase II/histidine kinase"/>
    <property type="match status" value="1"/>
</dbReference>
<dbReference type="InterPro" id="IPR036890">
    <property type="entry name" value="HATPase_C_sf"/>
</dbReference>
<evidence type="ECO:0000256" key="3">
    <source>
        <dbReference type="ARBA" id="ARBA00012438"/>
    </source>
</evidence>
<feature type="transmembrane region" description="Helical" evidence="9">
    <location>
        <begin position="31"/>
        <end position="52"/>
    </location>
</feature>
<reference evidence="12 13" key="1">
    <citation type="submission" date="2023-12" db="EMBL/GenBank/DDBJ databases">
        <title>Description of Novel Strain Fulvimarina sp. 2208YS6-2-32 isolated from Uroteuthis (Photololigo) edulis.</title>
        <authorList>
            <person name="Park J.-S."/>
        </authorList>
    </citation>
    <scope>NUCLEOTIDE SEQUENCE [LARGE SCALE GENOMIC DNA]</scope>
    <source>
        <strain evidence="12 13">2208YS6-2-32</strain>
    </source>
</reference>
<dbReference type="InterPro" id="IPR036097">
    <property type="entry name" value="HisK_dim/P_sf"/>
</dbReference>
<comment type="caution">
    <text evidence="12">The sequence shown here is derived from an EMBL/GenBank/DDBJ whole genome shotgun (WGS) entry which is preliminary data.</text>
</comment>
<evidence type="ECO:0000259" key="11">
    <source>
        <dbReference type="PROSITE" id="PS50885"/>
    </source>
</evidence>
<keyword evidence="7 12" id="KW-0418">Kinase</keyword>
<feature type="domain" description="HAMP" evidence="11">
    <location>
        <begin position="208"/>
        <end position="263"/>
    </location>
</feature>
<evidence type="ECO:0000256" key="4">
    <source>
        <dbReference type="ARBA" id="ARBA00022553"/>
    </source>
</evidence>
<dbReference type="PANTHER" id="PTHR44936:SF10">
    <property type="entry name" value="SENSOR PROTEIN RSTB"/>
    <property type="match status" value="1"/>
</dbReference>
<dbReference type="EC" id="2.7.13.3" evidence="3"/>
<evidence type="ECO:0000256" key="7">
    <source>
        <dbReference type="ARBA" id="ARBA00022777"/>
    </source>
</evidence>
<dbReference type="Pfam" id="PF02518">
    <property type="entry name" value="HATPase_c"/>
    <property type="match status" value="1"/>
</dbReference>
<keyword evidence="13" id="KW-1185">Reference proteome</keyword>
<keyword evidence="9" id="KW-0812">Transmembrane</keyword>
<evidence type="ECO:0000313" key="12">
    <source>
        <dbReference type="EMBL" id="MDY8109247.1"/>
    </source>
</evidence>
<keyword evidence="6" id="KW-0547">Nucleotide-binding</keyword>
<keyword evidence="8" id="KW-0067">ATP-binding</keyword>
<name>A0ABU5I1J0_9HYPH</name>
<dbReference type="GO" id="GO:0016301">
    <property type="term" value="F:kinase activity"/>
    <property type="evidence" value="ECO:0007669"/>
    <property type="project" value="UniProtKB-KW"/>
</dbReference>
<protein>
    <recommendedName>
        <fullName evidence="3">histidine kinase</fullName>
        <ecNumber evidence="3">2.7.13.3</ecNumber>
    </recommendedName>
</protein>
<dbReference type="PRINTS" id="PR00344">
    <property type="entry name" value="BCTRLSENSOR"/>
</dbReference>
<dbReference type="InterPro" id="IPR050980">
    <property type="entry name" value="2C_sensor_his_kinase"/>
</dbReference>
<evidence type="ECO:0000256" key="6">
    <source>
        <dbReference type="ARBA" id="ARBA00022741"/>
    </source>
</evidence>
<dbReference type="PROSITE" id="PS50885">
    <property type="entry name" value="HAMP"/>
    <property type="match status" value="1"/>
</dbReference>
<dbReference type="Proteomes" id="UP001294412">
    <property type="component" value="Unassembled WGS sequence"/>
</dbReference>
<organism evidence="12 13">
    <name type="scientific">Fulvimarina uroteuthidis</name>
    <dbReference type="NCBI Taxonomy" id="3098149"/>
    <lineage>
        <taxon>Bacteria</taxon>
        <taxon>Pseudomonadati</taxon>
        <taxon>Pseudomonadota</taxon>
        <taxon>Alphaproteobacteria</taxon>
        <taxon>Hyphomicrobiales</taxon>
        <taxon>Aurantimonadaceae</taxon>
        <taxon>Fulvimarina</taxon>
    </lineage>
</organism>
<dbReference type="Gene3D" id="6.10.340.10">
    <property type="match status" value="1"/>
</dbReference>
<comment type="catalytic activity">
    <reaction evidence="1">
        <text>ATP + protein L-histidine = ADP + protein N-phospho-L-histidine.</text>
        <dbReference type="EC" id="2.7.13.3"/>
    </reaction>
</comment>
<evidence type="ECO:0000256" key="8">
    <source>
        <dbReference type="ARBA" id="ARBA00022840"/>
    </source>
</evidence>
<comment type="subcellular location">
    <subcellularLocation>
        <location evidence="2">Membrane</location>
    </subcellularLocation>
</comment>
<keyword evidence="9" id="KW-1133">Transmembrane helix</keyword>
<dbReference type="PROSITE" id="PS50109">
    <property type="entry name" value="HIS_KIN"/>
    <property type="match status" value="1"/>
</dbReference>
<evidence type="ECO:0000256" key="5">
    <source>
        <dbReference type="ARBA" id="ARBA00022679"/>
    </source>
</evidence>
<dbReference type="SUPFAM" id="SSF47384">
    <property type="entry name" value="Homodimeric domain of signal transducing histidine kinase"/>
    <property type="match status" value="1"/>
</dbReference>
<keyword evidence="9" id="KW-0472">Membrane</keyword>
<evidence type="ECO:0000259" key="10">
    <source>
        <dbReference type="PROSITE" id="PS50109"/>
    </source>
</evidence>
<dbReference type="PANTHER" id="PTHR44936">
    <property type="entry name" value="SENSOR PROTEIN CREC"/>
    <property type="match status" value="1"/>
</dbReference>
<accession>A0ABU5I1J0</accession>
<sequence length="501" mass="54351">MGDPDISKSAELVRPAPARGGYFSRSLSAKLLVLTVLAVLVAEALIFLPLLANFREGWLREKLETAAIAGLATVETVLPDTGSTGAMPQSQQKALLDALGVQLVAIGDAERNRLIARYVSIAPIDRTIMLDETTALASMKDSFGALLFGGSRALRILGSTGDGAFRTEIVLLDSQLRESLLSYARRFFLLSLVIAVVTGLLLWAAINRLMVTPIRRMTEAMIRFGDQPTDPARILVPEERADELGIAERELSAMQAKLSEVMKEQQRLANLGLAVSKINHDMRNILASSQMISDRLATLPDPKVQRMAPMLIKSLDRALHYTQAVLAYGRAAERVPERRRVDLRAIVVDVCDLLALGVQDTGIEFVNAVPEHFEVTVDPEQIHRLLTNLCRNAVQAMMSDDMGGVGVVRRLTVGARHLDALRTQIYVEDTGPGLPKKARDNLFQAFRGSARSGGTGLGLAIAMEIAQAHGGDLRLAATGSTGARFEVEVPRNVRPGDEATP</sequence>
<dbReference type="InterPro" id="IPR004358">
    <property type="entry name" value="Sig_transdc_His_kin-like_C"/>
</dbReference>
<evidence type="ECO:0000256" key="2">
    <source>
        <dbReference type="ARBA" id="ARBA00004370"/>
    </source>
</evidence>
<dbReference type="Gene3D" id="3.30.565.10">
    <property type="entry name" value="Histidine kinase-like ATPase, C-terminal domain"/>
    <property type="match status" value="1"/>
</dbReference>
<dbReference type="InterPro" id="IPR003594">
    <property type="entry name" value="HATPase_dom"/>
</dbReference>
<evidence type="ECO:0000313" key="13">
    <source>
        <dbReference type="Proteomes" id="UP001294412"/>
    </source>
</evidence>
<keyword evidence="4" id="KW-0597">Phosphoprotein</keyword>
<keyword evidence="5" id="KW-0808">Transferase</keyword>